<feature type="non-terminal residue" evidence="4">
    <location>
        <position position="551"/>
    </location>
</feature>
<evidence type="ECO:0000313" key="4">
    <source>
        <dbReference type="EMBL" id="CAL1540767.1"/>
    </source>
</evidence>
<feature type="non-terminal residue" evidence="4">
    <location>
        <position position="1"/>
    </location>
</feature>
<keyword evidence="5" id="KW-1185">Reference proteome</keyword>
<dbReference type="PANTHER" id="PTHR14963">
    <property type="entry name" value="RHO GTPASE ACTIVATING PROTEIN 18,19-RELATED"/>
    <property type="match status" value="1"/>
</dbReference>
<dbReference type="PROSITE" id="PS50238">
    <property type="entry name" value="RHOGAP"/>
    <property type="match status" value="1"/>
</dbReference>
<feature type="region of interest" description="Disordered" evidence="2">
    <location>
        <begin position="68"/>
        <end position="91"/>
    </location>
</feature>
<dbReference type="EMBL" id="CAXITT010000399">
    <property type="protein sequence ID" value="CAL1540767.1"/>
    <property type="molecule type" value="Genomic_DNA"/>
</dbReference>
<accession>A0AAV2I8I8</accession>
<dbReference type="SUPFAM" id="SSF48350">
    <property type="entry name" value="GTPase activation domain, GAP"/>
    <property type="match status" value="1"/>
</dbReference>
<sequence length="551" mass="61794">DGQDLSDGDLETITSSLTRAQAEAVKKRINIVTTTLRRKDKGNKVHVRDIFSQQDGLHQDRPVYAETLPRSSQGRHATKSPDQRSPAFLHKGGYSMSGHSNEITDIEAGIATLGVHPRTKSINRSTDQFANLSPVSDMEISLDFNPEEVEKPSLPVSTLPDPHRIDLPAFEPKADPLGVTLIGDLADCDMEKIRSLAHIELTALFDEYGIVHKQPKRKRKLKEQGIFGVPLNLLVEQDQKRTPGVKVPIVYQAMVNYLEKEGLYSEGILRVSGTETRAKQLRQDLEEKFYQGLFSWGDAGVNDVAVVFKQFLRELPIPLLSYEYHDAFPQISNIPKVLEQLKALNLLIILLTDEHRNTLKVLLRFLRNIVAHSNRNKMGLNNVAMIMAPNLFLAPSRNNKEKPDLEVELKKAAGTSNIVKMLVHYQDVLWTIPSAFIAQIRHLYTTEAHRKSRDGLLSKLSRKKDKSELYKKPPLSPDQPETQDGVIRVVAPHLTKSSALIQLDQFTTAADVVAKFKCGDGILSRENSTIGVPEETHGHTYRNPNNAQYAL</sequence>
<proteinExistence type="predicted"/>
<evidence type="ECO:0000313" key="5">
    <source>
        <dbReference type="Proteomes" id="UP001497497"/>
    </source>
</evidence>
<dbReference type="InterPro" id="IPR008936">
    <property type="entry name" value="Rho_GTPase_activation_prot"/>
</dbReference>
<dbReference type="GO" id="GO:0007165">
    <property type="term" value="P:signal transduction"/>
    <property type="evidence" value="ECO:0007669"/>
    <property type="project" value="InterPro"/>
</dbReference>
<dbReference type="Proteomes" id="UP001497497">
    <property type="component" value="Unassembled WGS sequence"/>
</dbReference>
<dbReference type="GO" id="GO:0030833">
    <property type="term" value="P:regulation of actin filament polymerization"/>
    <property type="evidence" value="ECO:0007669"/>
    <property type="project" value="TreeGrafter"/>
</dbReference>
<dbReference type="Gene3D" id="1.10.555.10">
    <property type="entry name" value="Rho GTPase activation protein"/>
    <property type="match status" value="1"/>
</dbReference>
<reference evidence="4 5" key="1">
    <citation type="submission" date="2024-04" db="EMBL/GenBank/DDBJ databases">
        <authorList>
            <consortium name="Genoscope - CEA"/>
            <person name="William W."/>
        </authorList>
    </citation>
    <scope>NUCLEOTIDE SEQUENCE [LARGE SCALE GENOMIC DNA]</scope>
</reference>
<organism evidence="4 5">
    <name type="scientific">Lymnaea stagnalis</name>
    <name type="common">Great pond snail</name>
    <name type="synonym">Helix stagnalis</name>
    <dbReference type="NCBI Taxonomy" id="6523"/>
    <lineage>
        <taxon>Eukaryota</taxon>
        <taxon>Metazoa</taxon>
        <taxon>Spiralia</taxon>
        <taxon>Lophotrochozoa</taxon>
        <taxon>Mollusca</taxon>
        <taxon>Gastropoda</taxon>
        <taxon>Heterobranchia</taxon>
        <taxon>Euthyneura</taxon>
        <taxon>Panpulmonata</taxon>
        <taxon>Hygrophila</taxon>
        <taxon>Lymnaeoidea</taxon>
        <taxon>Lymnaeidae</taxon>
        <taxon>Lymnaea</taxon>
    </lineage>
</organism>
<feature type="region of interest" description="Disordered" evidence="2">
    <location>
        <begin position="464"/>
        <end position="484"/>
    </location>
</feature>
<feature type="domain" description="Rho-GAP" evidence="3">
    <location>
        <begin position="229"/>
        <end position="430"/>
    </location>
</feature>
<keyword evidence="1" id="KW-0343">GTPase activation</keyword>
<dbReference type="AlphaFoldDB" id="A0AAV2I8I8"/>
<dbReference type="Pfam" id="PF00620">
    <property type="entry name" value="RhoGAP"/>
    <property type="match status" value="1"/>
</dbReference>
<dbReference type="GO" id="GO:0005096">
    <property type="term" value="F:GTPase activator activity"/>
    <property type="evidence" value="ECO:0007669"/>
    <property type="project" value="UniProtKB-KW"/>
</dbReference>
<name>A0AAV2I8I8_LYMST</name>
<comment type="caution">
    <text evidence="4">The sequence shown here is derived from an EMBL/GenBank/DDBJ whole genome shotgun (WGS) entry which is preliminary data.</text>
</comment>
<protein>
    <recommendedName>
        <fullName evidence="3">Rho-GAP domain-containing protein</fullName>
    </recommendedName>
</protein>
<dbReference type="GO" id="GO:0051056">
    <property type="term" value="P:regulation of small GTPase mediated signal transduction"/>
    <property type="evidence" value="ECO:0007669"/>
    <property type="project" value="TreeGrafter"/>
</dbReference>
<gene>
    <name evidence="4" type="ORF">GSLYS_00014416001</name>
</gene>
<dbReference type="GO" id="GO:0005737">
    <property type="term" value="C:cytoplasm"/>
    <property type="evidence" value="ECO:0007669"/>
    <property type="project" value="TreeGrafter"/>
</dbReference>
<dbReference type="SMART" id="SM00324">
    <property type="entry name" value="RhoGAP"/>
    <property type="match status" value="1"/>
</dbReference>
<dbReference type="InterPro" id="IPR000198">
    <property type="entry name" value="RhoGAP_dom"/>
</dbReference>
<evidence type="ECO:0000256" key="1">
    <source>
        <dbReference type="ARBA" id="ARBA00022468"/>
    </source>
</evidence>
<evidence type="ECO:0000259" key="3">
    <source>
        <dbReference type="PROSITE" id="PS50238"/>
    </source>
</evidence>
<evidence type="ECO:0000256" key="2">
    <source>
        <dbReference type="SAM" id="MobiDB-lite"/>
    </source>
</evidence>
<dbReference type="PANTHER" id="PTHR14963:SF1">
    <property type="entry name" value="RHO GTPASE-ACTIVATING PROTEIN CONUNDRUM"/>
    <property type="match status" value="1"/>
</dbReference>